<evidence type="ECO:0000256" key="5">
    <source>
        <dbReference type="SAM" id="Phobius"/>
    </source>
</evidence>
<feature type="transmembrane region" description="Helical" evidence="5">
    <location>
        <begin position="99"/>
        <end position="122"/>
    </location>
</feature>
<proteinExistence type="predicted"/>
<dbReference type="GO" id="GO:0022857">
    <property type="term" value="F:transmembrane transporter activity"/>
    <property type="evidence" value="ECO:0007669"/>
    <property type="project" value="InterPro"/>
</dbReference>
<feature type="transmembrane region" description="Helical" evidence="5">
    <location>
        <begin position="193"/>
        <end position="214"/>
    </location>
</feature>
<feature type="transmembrane region" description="Helical" evidence="5">
    <location>
        <begin position="340"/>
        <end position="362"/>
    </location>
</feature>
<evidence type="ECO:0000256" key="1">
    <source>
        <dbReference type="ARBA" id="ARBA00004141"/>
    </source>
</evidence>
<comment type="subcellular location">
    <subcellularLocation>
        <location evidence="1">Membrane</location>
        <topology evidence="1">Multi-pass membrane protein</topology>
    </subcellularLocation>
</comment>
<feature type="transmembrane region" description="Helical" evidence="5">
    <location>
        <begin position="128"/>
        <end position="151"/>
    </location>
</feature>
<reference evidence="6 7" key="1">
    <citation type="submission" date="2019-01" db="EMBL/GenBank/DDBJ databases">
        <title>A draft genome assembly of the solar-powered sea slug Elysia chlorotica.</title>
        <authorList>
            <person name="Cai H."/>
            <person name="Li Q."/>
            <person name="Fang X."/>
            <person name="Li J."/>
            <person name="Curtis N.E."/>
            <person name="Altenburger A."/>
            <person name="Shibata T."/>
            <person name="Feng M."/>
            <person name="Maeda T."/>
            <person name="Schwartz J.A."/>
            <person name="Shigenobu S."/>
            <person name="Lundholm N."/>
            <person name="Nishiyama T."/>
            <person name="Yang H."/>
            <person name="Hasebe M."/>
            <person name="Li S."/>
            <person name="Pierce S.K."/>
            <person name="Wang J."/>
        </authorList>
    </citation>
    <scope>NUCLEOTIDE SEQUENCE [LARGE SCALE GENOMIC DNA]</scope>
    <source>
        <strain evidence="6">EC2010</strain>
        <tissue evidence="6">Whole organism of an adult</tissue>
    </source>
</reference>
<dbReference type="AlphaFoldDB" id="A0A3S1C753"/>
<keyword evidence="7" id="KW-1185">Reference proteome</keyword>
<feature type="transmembrane region" description="Helical" evidence="5">
    <location>
        <begin position="382"/>
        <end position="402"/>
    </location>
</feature>
<gene>
    <name evidence="6" type="ORF">EGW08_007462</name>
</gene>
<protein>
    <recommendedName>
        <fullName evidence="8">Major facilitator superfamily (MFS) profile domain-containing protein</fullName>
    </recommendedName>
</protein>
<keyword evidence="3 5" id="KW-1133">Transmembrane helix</keyword>
<feature type="transmembrane region" description="Helical" evidence="5">
    <location>
        <begin position="163"/>
        <end position="187"/>
    </location>
</feature>
<dbReference type="PANTHER" id="PTHR23507:SF1">
    <property type="entry name" value="FI18259P1-RELATED"/>
    <property type="match status" value="1"/>
</dbReference>
<sequence length="417" mass="46041">MIQVVAMLYFAGILGTNSLMPQYMVHRLTNDEQGLVNASQPVASSPCHKDNSSSTAHADAIQSKASQKILYYTLSASIPSLFACLFAGGYSDTFGRRPLLLIVILTGAVKILLISIIIKLSLPTWLFYVAYVIDGLSGSWTILFAMLVSSIADTNQDKKDRAFWVAVLGCAISIVGAILLVLTGVLIDKLGFFAAAMMGTVSVWLAFLLAFFLFPETFHPPKDKKFKGLYSVRKIANYFFFGGSLTDRLRLWVCLFIFMLTIVPQLCLITIDTLYLLHRPFCWTHSSIGTYSGVRMAGTFFIGMVLLRLFQNCCQPEILAMVGLMFRVASFVLESEAKKFWHMIIGAMNSSVALVEIVINLVGSVGVLSIYSATLSGPLPGAVYLFLASCGVSAFLLYLVYFKLRRPNNKDYEQLVD</sequence>
<organism evidence="6 7">
    <name type="scientific">Elysia chlorotica</name>
    <name type="common">Eastern emerald elysia</name>
    <name type="synonym">Sea slug</name>
    <dbReference type="NCBI Taxonomy" id="188477"/>
    <lineage>
        <taxon>Eukaryota</taxon>
        <taxon>Metazoa</taxon>
        <taxon>Spiralia</taxon>
        <taxon>Lophotrochozoa</taxon>
        <taxon>Mollusca</taxon>
        <taxon>Gastropoda</taxon>
        <taxon>Heterobranchia</taxon>
        <taxon>Euthyneura</taxon>
        <taxon>Panpulmonata</taxon>
        <taxon>Sacoglossa</taxon>
        <taxon>Placobranchoidea</taxon>
        <taxon>Plakobranchidae</taxon>
        <taxon>Elysia</taxon>
    </lineage>
</organism>
<dbReference type="SUPFAM" id="SSF103473">
    <property type="entry name" value="MFS general substrate transporter"/>
    <property type="match status" value="1"/>
</dbReference>
<dbReference type="InterPro" id="IPR011701">
    <property type="entry name" value="MFS"/>
</dbReference>
<evidence type="ECO:0000256" key="2">
    <source>
        <dbReference type="ARBA" id="ARBA00022692"/>
    </source>
</evidence>
<dbReference type="Pfam" id="PF07690">
    <property type="entry name" value="MFS_1"/>
    <property type="match status" value="1"/>
</dbReference>
<feature type="transmembrane region" description="Helical" evidence="5">
    <location>
        <begin position="288"/>
        <end position="310"/>
    </location>
</feature>
<keyword evidence="2 5" id="KW-0812">Transmembrane</keyword>
<accession>A0A3S1C753</accession>
<dbReference type="Gene3D" id="1.20.1250.20">
    <property type="entry name" value="MFS general substrate transporter like domains"/>
    <property type="match status" value="1"/>
</dbReference>
<evidence type="ECO:0000256" key="4">
    <source>
        <dbReference type="ARBA" id="ARBA00023136"/>
    </source>
</evidence>
<dbReference type="GO" id="GO:0016020">
    <property type="term" value="C:membrane"/>
    <property type="evidence" value="ECO:0007669"/>
    <property type="project" value="UniProtKB-SubCell"/>
</dbReference>
<dbReference type="OrthoDB" id="6104307at2759"/>
<comment type="caution">
    <text evidence="6">The sequence shown here is derived from an EMBL/GenBank/DDBJ whole genome shotgun (WGS) entry which is preliminary data.</text>
</comment>
<feature type="transmembrane region" description="Helical" evidence="5">
    <location>
        <begin position="249"/>
        <end position="276"/>
    </location>
</feature>
<keyword evidence="4 5" id="KW-0472">Membrane</keyword>
<feature type="transmembrane region" description="Helical" evidence="5">
    <location>
        <begin position="69"/>
        <end position="87"/>
    </location>
</feature>
<dbReference type="PANTHER" id="PTHR23507">
    <property type="entry name" value="ZGC:174356"/>
    <property type="match status" value="1"/>
</dbReference>
<dbReference type="EMBL" id="RQTK01000193">
    <property type="protein sequence ID" value="RUS84778.1"/>
    <property type="molecule type" value="Genomic_DNA"/>
</dbReference>
<evidence type="ECO:0000313" key="6">
    <source>
        <dbReference type="EMBL" id="RUS84778.1"/>
    </source>
</evidence>
<dbReference type="InterPro" id="IPR036259">
    <property type="entry name" value="MFS_trans_sf"/>
</dbReference>
<name>A0A3S1C753_ELYCH</name>
<evidence type="ECO:0008006" key="8">
    <source>
        <dbReference type="Google" id="ProtNLM"/>
    </source>
</evidence>
<evidence type="ECO:0000256" key="3">
    <source>
        <dbReference type="ARBA" id="ARBA00022989"/>
    </source>
</evidence>
<evidence type="ECO:0000313" key="7">
    <source>
        <dbReference type="Proteomes" id="UP000271974"/>
    </source>
</evidence>
<dbReference type="Proteomes" id="UP000271974">
    <property type="component" value="Unassembled WGS sequence"/>
</dbReference>